<reference evidence="1" key="1">
    <citation type="submission" date="2014-09" db="EMBL/GenBank/DDBJ databases">
        <authorList>
            <person name="Magalhaes I.L.F."/>
            <person name="Oliveira U."/>
            <person name="Santos F.R."/>
            <person name="Vidigal T.H.D.A."/>
            <person name="Brescovit A.D."/>
            <person name="Santos A.J."/>
        </authorList>
    </citation>
    <scope>NUCLEOTIDE SEQUENCE</scope>
    <source>
        <tissue evidence="1">Shoot tissue taken approximately 20 cm above the soil surface</tissue>
    </source>
</reference>
<dbReference type="AlphaFoldDB" id="A0A0A9FKZ5"/>
<dbReference type="EMBL" id="GBRH01187090">
    <property type="protein sequence ID" value="JAE10806.1"/>
    <property type="molecule type" value="Transcribed_RNA"/>
</dbReference>
<reference evidence="1" key="2">
    <citation type="journal article" date="2015" name="Data Brief">
        <title>Shoot transcriptome of the giant reed, Arundo donax.</title>
        <authorList>
            <person name="Barrero R.A."/>
            <person name="Guerrero F.D."/>
            <person name="Moolhuijzen P."/>
            <person name="Goolsby J.A."/>
            <person name="Tidwell J."/>
            <person name="Bellgard S.E."/>
            <person name="Bellgard M.I."/>
        </authorList>
    </citation>
    <scope>NUCLEOTIDE SEQUENCE</scope>
    <source>
        <tissue evidence="1">Shoot tissue taken approximately 20 cm above the soil surface</tissue>
    </source>
</reference>
<organism evidence="1">
    <name type="scientific">Arundo donax</name>
    <name type="common">Giant reed</name>
    <name type="synonym">Donax arundinaceus</name>
    <dbReference type="NCBI Taxonomy" id="35708"/>
    <lineage>
        <taxon>Eukaryota</taxon>
        <taxon>Viridiplantae</taxon>
        <taxon>Streptophyta</taxon>
        <taxon>Embryophyta</taxon>
        <taxon>Tracheophyta</taxon>
        <taxon>Spermatophyta</taxon>
        <taxon>Magnoliopsida</taxon>
        <taxon>Liliopsida</taxon>
        <taxon>Poales</taxon>
        <taxon>Poaceae</taxon>
        <taxon>PACMAD clade</taxon>
        <taxon>Arundinoideae</taxon>
        <taxon>Arundineae</taxon>
        <taxon>Arundo</taxon>
    </lineage>
</organism>
<evidence type="ECO:0000313" key="1">
    <source>
        <dbReference type="EMBL" id="JAE10806.1"/>
    </source>
</evidence>
<protein>
    <submittedName>
        <fullName evidence="1">Uncharacterized protein</fullName>
    </submittedName>
</protein>
<proteinExistence type="predicted"/>
<accession>A0A0A9FKZ5</accession>
<name>A0A0A9FKZ5_ARUDO</name>
<sequence length="49" mass="5777">MQLQLTVRWFCSWERGCALKIVPQLVCNYTYYIGNKLVRDIIPNSLKNS</sequence>